<feature type="transmembrane region" description="Helical" evidence="1">
    <location>
        <begin position="351"/>
        <end position="368"/>
    </location>
</feature>
<organism evidence="2 3">
    <name type="scientific">Alkalicoccus urumqiensis</name>
    <name type="common">Bacillus urumqiensis</name>
    <dbReference type="NCBI Taxonomy" id="1548213"/>
    <lineage>
        <taxon>Bacteria</taxon>
        <taxon>Bacillati</taxon>
        <taxon>Bacillota</taxon>
        <taxon>Bacilli</taxon>
        <taxon>Bacillales</taxon>
        <taxon>Bacillaceae</taxon>
        <taxon>Alkalicoccus</taxon>
    </lineage>
</organism>
<evidence type="ECO:0000256" key="1">
    <source>
        <dbReference type="SAM" id="Phobius"/>
    </source>
</evidence>
<keyword evidence="1" id="KW-0812">Transmembrane</keyword>
<evidence type="ECO:0000313" key="2">
    <source>
        <dbReference type="EMBL" id="PRO64499.1"/>
    </source>
</evidence>
<keyword evidence="1" id="KW-1133">Transmembrane helix</keyword>
<dbReference type="AlphaFoldDB" id="A0A2P6MDY9"/>
<evidence type="ECO:0008006" key="4">
    <source>
        <dbReference type="Google" id="ProtNLM"/>
    </source>
</evidence>
<feature type="transmembrane region" description="Helical" evidence="1">
    <location>
        <begin position="168"/>
        <end position="186"/>
    </location>
</feature>
<proteinExistence type="predicted"/>
<comment type="caution">
    <text evidence="2">The sequence shown here is derived from an EMBL/GenBank/DDBJ whole genome shotgun (WGS) entry which is preliminary data.</text>
</comment>
<reference evidence="2 3" key="1">
    <citation type="submission" date="2018-03" db="EMBL/GenBank/DDBJ databases">
        <title>Bacillus urumqiensis sp. nov., a moderately haloalkaliphilic bacterium isolated from a salt lake.</title>
        <authorList>
            <person name="Zhao B."/>
            <person name="Liao Z."/>
        </authorList>
    </citation>
    <scope>NUCLEOTIDE SEQUENCE [LARGE SCALE GENOMIC DNA]</scope>
    <source>
        <strain evidence="2 3">BZ-SZ-XJ18</strain>
    </source>
</reference>
<dbReference type="OrthoDB" id="354989at2"/>
<dbReference type="EMBL" id="PVNS01000015">
    <property type="protein sequence ID" value="PRO64499.1"/>
    <property type="molecule type" value="Genomic_DNA"/>
</dbReference>
<feature type="transmembrane region" description="Helical" evidence="1">
    <location>
        <begin position="138"/>
        <end position="156"/>
    </location>
</feature>
<dbReference type="RefSeq" id="WP_105960163.1">
    <property type="nucleotide sequence ID" value="NZ_PVNS01000015.1"/>
</dbReference>
<protein>
    <recommendedName>
        <fullName evidence="4">Xanthine/uracil/vitamin C permease</fullName>
    </recommendedName>
</protein>
<dbReference type="Proteomes" id="UP000243650">
    <property type="component" value="Unassembled WGS sequence"/>
</dbReference>
<keyword evidence="1" id="KW-0472">Membrane</keyword>
<feature type="transmembrane region" description="Helical" evidence="1">
    <location>
        <begin position="403"/>
        <end position="426"/>
    </location>
</feature>
<sequence>MKENRREQPGWKWGPFTARMPGIHLNLQPSQHIQGALMLLATCGAVTPLMMQYFGVSFEVAWTVSLFFLFWVIAQTVIFGDPYAAGAITAGLPITLVYIGSLTPGVAAIEGMTALFLVLIVLFLFFGITKLGEAFNNLFPTALKAGIIMGAGIAAFQSEINRLPSMPITLITAWVVIMVLMFSLPFNKLKDTKSKAIMTSNALLLSFGTAGLVGWIAGEVSFTIEWGFFIPPVAETVSTLSIWAVGIPGWDVFLSVIPIGIVIYILGFSDIVISNTLLKEADKARTDEKISIDPTRSHYTLAIRNMAQLMTAGPLLWIHGPLWTGVQIYLIERYKKGREFMKSIYDGPMNFYLLAIPFGLFLPIIGIITPLFPVALSVALLLTGFACAYVAMNMVHTNITRGLTLTIGFVIAMYGAAWGMGVGILLCLLLCGFRDVDKEIVQEREEEKEMEQEAV</sequence>
<accession>A0A2P6MDY9</accession>
<keyword evidence="3" id="KW-1185">Reference proteome</keyword>
<gene>
    <name evidence="2" type="ORF">C6I21_14320</name>
</gene>
<feature type="transmembrane region" description="Helical" evidence="1">
    <location>
        <begin position="374"/>
        <end position="391"/>
    </location>
</feature>
<name>A0A2P6MDY9_ALKUR</name>
<feature type="transmembrane region" description="Helical" evidence="1">
    <location>
        <begin position="60"/>
        <end position="78"/>
    </location>
</feature>
<feature type="transmembrane region" description="Helical" evidence="1">
    <location>
        <begin position="106"/>
        <end position="126"/>
    </location>
</feature>
<feature type="transmembrane region" description="Helical" evidence="1">
    <location>
        <begin position="252"/>
        <end position="273"/>
    </location>
</feature>
<feature type="transmembrane region" description="Helical" evidence="1">
    <location>
        <begin position="314"/>
        <end position="331"/>
    </location>
</feature>
<evidence type="ECO:0000313" key="3">
    <source>
        <dbReference type="Proteomes" id="UP000243650"/>
    </source>
</evidence>
<feature type="transmembrane region" description="Helical" evidence="1">
    <location>
        <begin position="198"/>
        <end position="218"/>
    </location>
</feature>